<evidence type="ECO:0000256" key="1">
    <source>
        <dbReference type="SAM" id="MobiDB-lite"/>
    </source>
</evidence>
<keyword evidence="3" id="KW-1185">Reference proteome</keyword>
<dbReference type="EMBL" id="LSRX01000905">
    <property type="protein sequence ID" value="OLP86653.1"/>
    <property type="molecule type" value="Genomic_DNA"/>
</dbReference>
<evidence type="ECO:0000313" key="2">
    <source>
        <dbReference type="EMBL" id="OLP86653.1"/>
    </source>
</evidence>
<dbReference type="AlphaFoldDB" id="A0A1Q9CUP9"/>
<organism evidence="2 3">
    <name type="scientific">Symbiodinium microadriaticum</name>
    <name type="common">Dinoflagellate</name>
    <name type="synonym">Zooxanthella microadriatica</name>
    <dbReference type="NCBI Taxonomy" id="2951"/>
    <lineage>
        <taxon>Eukaryota</taxon>
        <taxon>Sar</taxon>
        <taxon>Alveolata</taxon>
        <taxon>Dinophyceae</taxon>
        <taxon>Suessiales</taxon>
        <taxon>Symbiodiniaceae</taxon>
        <taxon>Symbiodinium</taxon>
    </lineage>
</organism>
<reference evidence="2 3" key="1">
    <citation type="submission" date="2016-02" db="EMBL/GenBank/DDBJ databases">
        <title>Genome analysis of coral dinoflagellate symbionts highlights evolutionary adaptations to a symbiotic lifestyle.</title>
        <authorList>
            <person name="Aranda M."/>
            <person name="Li Y."/>
            <person name="Liew Y.J."/>
            <person name="Baumgarten S."/>
            <person name="Simakov O."/>
            <person name="Wilson M."/>
            <person name="Piel J."/>
            <person name="Ashoor H."/>
            <person name="Bougouffa S."/>
            <person name="Bajic V.B."/>
            <person name="Ryu T."/>
            <person name="Ravasi T."/>
            <person name="Bayer T."/>
            <person name="Micklem G."/>
            <person name="Kim H."/>
            <person name="Bhak J."/>
            <person name="Lajeunesse T.C."/>
            <person name="Voolstra C.R."/>
        </authorList>
    </citation>
    <scope>NUCLEOTIDE SEQUENCE [LARGE SCALE GENOMIC DNA]</scope>
    <source>
        <strain evidence="2 3">CCMP2467</strain>
    </source>
</reference>
<protein>
    <submittedName>
        <fullName evidence="2">Uncharacterized protein</fullName>
    </submittedName>
</protein>
<feature type="region of interest" description="Disordered" evidence="1">
    <location>
        <begin position="1"/>
        <end position="21"/>
    </location>
</feature>
<accession>A0A1Q9CUP9</accession>
<name>A0A1Q9CUP9_SYMMI</name>
<proteinExistence type="predicted"/>
<gene>
    <name evidence="2" type="ORF">AK812_SmicGene32206</name>
</gene>
<sequence>MERAISDVEQKPGEPADSEDDVYAGFPPAFGAASRWSASLRLCDEQISREVQFQVGFIPDLRFKFGILRGPDESNQVRIRYVGGVLSGFVFNNSLLGRAG</sequence>
<feature type="compositionally biased region" description="Basic and acidic residues" evidence="1">
    <location>
        <begin position="1"/>
        <end position="14"/>
    </location>
</feature>
<dbReference type="Proteomes" id="UP000186817">
    <property type="component" value="Unassembled WGS sequence"/>
</dbReference>
<evidence type="ECO:0000313" key="3">
    <source>
        <dbReference type="Proteomes" id="UP000186817"/>
    </source>
</evidence>
<comment type="caution">
    <text evidence="2">The sequence shown here is derived from an EMBL/GenBank/DDBJ whole genome shotgun (WGS) entry which is preliminary data.</text>
</comment>